<comment type="caution">
    <text evidence="1">The sequence shown here is derived from an EMBL/GenBank/DDBJ whole genome shotgun (WGS) entry which is preliminary data.</text>
</comment>
<proteinExistence type="predicted"/>
<dbReference type="eggNOG" id="COG0561">
    <property type="taxonomic scope" value="Bacteria"/>
</dbReference>
<dbReference type="AlphaFoldDB" id="F1T6U5"/>
<dbReference type="SFLD" id="SFLDG01144">
    <property type="entry name" value="C2.B.4:_PGP_Like"/>
    <property type="match status" value="1"/>
</dbReference>
<dbReference type="SFLD" id="SFLDG01140">
    <property type="entry name" value="C2.B:_Phosphomannomutase_and_P"/>
    <property type="match status" value="1"/>
</dbReference>
<evidence type="ECO:0000313" key="1">
    <source>
        <dbReference type="EMBL" id="EGF22674.1"/>
    </source>
</evidence>
<dbReference type="InterPro" id="IPR036412">
    <property type="entry name" value="HAD-like_sf"/>
</dbReference>
<accession>F1T6U5</accession>
<dbReference type="PANTHER" id="PTHR10000:SF53">
    <property type="entry name" value="5-AMINO-6-(5-PHOSPHO-D-RIBITYLAMINO)URACIL PHOSPHATASE YBJI-RELATED"/>
    <property type="match status" value="1"/>
</dbReference>
<gene>
    <name evidence="1" type="ORF">HMPREF0091_11181</name>
</gene>
<organism evidence="1 2">
    <name type="scientific">Fannyhessea vaginae DSM 15829</name>
    <dbReference type="NCBI Taxonomy" id="525256"/>
    <lineage>
        <taxon>Bacteria</taxon>
        <taxon>Bacillati</taxon>
        <taxon>Actinomycetota</taxon>
        <taxon>Coriobacteriia</taxon>
        <taxon>Coriobacteriales</taxon>
        <taxon>Atopobiaceae</taxon>
        <taxon>Fannyhessea</taxon>
    </lineage>
</organism>
<reference evidence="1 2" key="1">
    <citation type="submission" date="2011-02" db="EMBL/GenBank/DDBJ databases">
        <authorList>
            <person name="Muzny D."/>
            <person name="Qin X."/>
            <person name="Buhay C."/>
            <person name="Dugan-Rocha S."/>
            <person name="Ding Y."/>
            <person name="Chen G."/>
            <person name="Hawes A."/>
            <person name="Holder M."/>
            <person name="Jhangiani S."/>
            <person name="Johnson A."/>
            <person name="Khan Z."/>
            <person name="Li Z."/>
            <person name="Liu W."/>
            <person name="Liu X."/>
            <person name="Perez L."/>
            <person name="Shen H."/>
            <person name="Wang Q."/>
            <person name="Watt J."/>
            <person name="Xi L."/>
            <person name="Xin Y."/>
            <person name="Zhou J."/>
            <person name="Deng J."/>
            <person name="Jiang H."/>
            <person name="Liu Y."/>
            <person name="Qu J."/>
            <person name="Song X.-Z."/>
            <person name="Zhang L."/>
            <person name="Villasana D."/>
            <person name="Johnson A."/>
            <person name="Liu J."/>
            <person name="Liyanage D."/>
            <person name="Lorensuhewa L."/>
            <person name="Robinson T."/>
            <person name="Song A."/>
            <person name="Song B.-B."/>
            <person name="Dinh H."/>
            <person name="Thornton R."/>
            <person name="Coyle M."/>
            <person name="Francisco L."/>
            <person name="Jackson L."/>
            <person name="Javaid M."/>
            <person name="Korchina V."/>
            <person name="Kovar C."/>
            <person name="Mata R."/>
            <person name="Mathew T."/>
            <person name="Ngo R."/>
            <person name="Nguyen L."/>
            <person name="Nguyen N."/>
            <person name="Okwuonu G."/>
            <person name="Ongeri F."/>
            <person name="Pham C."/>
            <person name="Simmons D."/>
            <person name="Wilczek-Boney K."/>
            <person name="Hale W."/>
            <person name="Jakkamsetti A."/>
            <person name="Pham P."/>
            <person name="Ruth R."/>
            <person name="San Lucas F."/>
            <person name="Warren J."/>
            <person name="Zhang J."/>
            <person name="Zhao Z."/>
            <person name="Zhou C."/>
            <person name="Zhu D."/>
            <person name="Lee S."/>
            <person name="Bess C."/>
            <person name="Blankenburg K."/>
            <person name="Forbes L."/>
            <person name="Fu Q."/>
            <person name="Gubbala S."/>
            <person name="Hirani K."/>
            <person name="Jayaseelan J.C."/>
            <person name="Lara F."/>
            <person name="Munidasa M."/>
            <person name="Palculict T."/>
            <person name="Patil S."/>
            <person name="Pu L.-L."/>
            <person name="Saada N."/>
            <person name="Tang L."/>
            <person name="Weissenberger G."/>
            <person name="Zhu Y."/>
            <person name="Hemphill L."/>
            <person name="Shang Y."/>
            <person name="Youmans B."/>
            <person name="Ayvaz T."/>
            <person name="Ross M."/>
            <person name="Santibanez J."/>
            <person name="Aqrawi P."/>
            <person name="Gross S."/>
            <person name="Joshi V."/>
            <person name="Fowler G."/>
            <person name="Nazareth L."/>
            <person name="Reid J."/>
            <person name="Worley K."/>
            <person name="Petrosino J."/>
            <person name="Highlander S."/>
            <person name="Gibbs R."/>
        </authorList>
    </citation>
    <scope>NUCLEOTIDE SEQUENCE [LARGE SCALE GENOMIC DNA]</scope>
    <source>
        <strain evidence="1 2">DSM 15829</strain>
    </source>
</reference>
<name>F1T6U5_9ACTN</name>
<keyword evidence="2" id="KW-1185">Reference proteome</keyword>
<dbReference type="Proteomes" id="UP000005947">
    <property type="component" value="Unassembled WGS sequence"/>
</dbReference>
<dbReference type="Gene3D" id="3.30.1240.10">
    <property type="match status" value="1"/>
</dbReference>
<dbReference type="InterPro" id="IPR000150">
    <property type="entry name" value="Cof"/>
</dbReference>
<dbReference type="InterPro" id="IPR006379">
    <property type="entry name" value="HAD-SF_hydro_IIB"/>
</dbReference>
<dbReference type="EMBL" id="ACGK02000005">
    <property type="protein sequence ID" value="EGF22674.1"/>
    <property type="molecule type" value="Genomic_DNA"/>
</dbReference>
<dbReference type="PROSITE" id="PS01229">
    <property type="entry name" value="COF_2"/>
    <property type="match status" value="1"/>
</dbReference>
<dbReference type="GO" id="GO:0005829">
    <property type="term" value="C:cytosol"/>
    <property type="evidence" value="ECO:0007669"/>
    <property type="project" value="TreeGrafter"/>
</dbReference>
<dbReference type="Gene3D" id="3.40.50.1000">
    <property type="entry name" value="HAD superfamily/HAD-like"/>
    <property type="match status" value="1"/>
</dbReference>
<dbReference type="NCBIfam" id="TIGR00099">
    <property type="entry name" value="Cof-subfamily"/>
    <property type="match status" value="1"/>
</dbReference>
<dbReference type="RefSeq" id="WP_006303391.1">
    <property type="nucleotide sequence ID" value="NZ_ACGK02000005.1"/>
</dbReference>
<dbReference type="SUPFAM" id="SSF56784">
    <property type="entry name" value="HAD-like"/>
    <property type="match status" value="1"/>
</dbReference>
<dbReference type="InterPro" id="IPR023214">
    <property type="entry name" value="HAD_sf"/>
</dbReference>
<dbReference type="PANTHER" id="PTHR10000">
    <property type="entry name" value="PHOSPHOSERINE PHOSPHATASE"/>
    <property type="match status" value="1"/>
</dbReference>
<sequence>MSSTIKLVASDMDGTFLRDNKEFDEPRFKRILHRMTQQGARFVLASGNQYIQLKQSFPGYADTLSYVAENGGYVVDSGKLIYTAHLDEKDLRAIYNTVMPDPNLYTIFCGEHASYIEKRHATPEFIGLVKYYFPSLEIVDNLLEINDNILKACEVMQPDDTDSYYQMLRAQLPSHIIPTTSGHGSIDLILTGINKAFGIDLLVKRWNITPKECIAFGDAANDIEMLSYVGCGYAMANAMDGIADYAQKQAPSNNDDGVLEVLDTLF</sequence>
<evidence type="ECO:0000313" key="2">
    <source>
        <dbReference type="Proteomes" id="UP000005947"/>
    </source>
</evidence>
<dbReference type="GO" id="GO:0000287">
    <property type="term" value="F:magnesium ion binding"/>
    <property type="evidence" value="ECO:0007669"/>
    <property type="project" value="TreeGrafter"/>
</dbReference>
<dbReference type="Pfam" id="PF08282">
    <property type="entry name" value="Hydrolase_3"/>
    <property type="match status" value="1"/>
</dbReference>
<keyword evidence="1" id="KW-0378">Hydrolase</keyword>
<dbReference type="NCBIfam" id="TIGR01484">
    <property type="entry name" value="HAD-SF-IIB"/>
    <property type="match status" value="1"/>
</dbReference>
<dbReference type="GO" id="GO:0016791">
    <property type="term" value="F:phosphatase activity"/>
    <property type="evidence" value="ECO:0007669"/>
    <property type="project" value="TreeGrafter"/>
</dbReference>
<dbReference type="CDD" id="cd07518">
    <property type="entry name" value="HAD_YbiV-Like"/>
    <property type="match status" value="1"/>
</dbReference>
<dbReference type="OrthoDB" id="3180855at2"/>
<dbReference type="SFLD" id="SFLDS00003">
    <property type="entry name" value="Haloacid_Dehalogenase"/>
    <property type="match status" value="1"/>
</dbReference>
<dbReference type="GeneID" id="93210005"/>
<protein>
    <submittedName>
        <fullName evidence="1">Cof-like hydrolase</fullName>
    </submittedName>
</protein>